<reference evidence="2" key="1">
    <citation type="journal article" date="2021" name="Nat. Commun.">
        <title>Genetic determinants of endophytism in the Arabidopsis root mycobiome.</title>
        <authorList>
            <person name="Mesny F."/>
            <person name="Miyauchi S."/>
            <person name="Thiergart T."/>
            <person name="Pickel B."/>
            <person name="Atanasova L."/>
            <person name="Karlsson M."/>
            <person name="Huettel B."/>
            <person name="Barry K.W."/>
            <person name="Haridas S."/>
            <person name="Chen C."/>
            <person name="Bauer D."/>
            <person name="Andreopoulos W."/>
            <person name="Pangilinan J."/>
            <person name="LaButti K."/>
            <person name="Riley R."/>
            <person name="Lipzen A."/>
            <person name="Clum A."/>
            <person name="Drula E."/>
            <person name="Henrissat B."/>
            <person name="Kohler A."/>
            <person name="Grigoriev I.V."/>
            <person name="Martin F.M."/>
            <person name="Hacquard S."/>
        </authorList>
    </citation>
    <scope>NUCLEOTIDE SEQUENCE</scope>
    <source>
        <strain evidence="2">MPI-CAGE-CH-0235</strain>
    </source>
</reference>
<keyword evidence="3" id="KW-1185">Reference proteome</keyword>
<evidence type="ECO:0000256" key="1">
    <source>
        <dbReference type="SAM" id="SignalP"/>
    </source>
</evidence>
<evidence type="ECO:0008006" key="4">
    <source>
        <dbReference type="Google" id="ProtNLM"/>
    </source>
</evidence>
<name>A0A8K0WPI5_9HYPO</name>
<evidence type="ECO:0000313" key="2">
    <source>
        <dbReference type="EMBL" id="KAH7313846.1"/>
    </source>
</evidence>
<accession>A0A8K0WPI5</accession>
<dbReference type="AlphaFoldDB" id="A0A8K0WPI5"/>
<gene>
    <name evidence="2" type="ORF">B0I35DRAFT_279389</name>
</gene>
<dbReference type="Proteomes" id="UP000813444">
    <property type="component" value="Unassembled WGS sequence"/>
</dbReference>
<protein>
    <recommendedName>
        <fullName evidence="4">Secreted protein</fullName>
    </recommendedName>
</protein>
<organism evidence="2 3">
    <name type="scientific">Stachybotrys elegans</name>
    <dbReference type="NCBI Taxonomy" id="80388"/>
    <lineage>
        <taxon>Eukaryota</taxon>
        <taxon>Fungi</taxon>
        <taxon>Dikarya</taxon>
        <taxon>Ascomycota</taxon>
        <taxon>Pezizomycotina</taxon>
        <taxon>Sordariomycetes</taxon>
        <taxon>Hypocreomycetidae</taxon>
        <taxon>Hypocreales</taxon>
        <taxon>Stachybotryaceae</taxon>
        <taxon>Stachybotrys</taxon>
    </lineage>
</organism>
<feature type="chain" id="PRO_5035418183" description="Secreted protein" evidence="1">
    <location>
        <begin position="19"/>
        <end position="178"/>
    </location>
</feature>
<sequence>MHAIFACALCVCVSVCRGEKEGCREGCVVYPERGEGGRCIAYIDMPVVSCCSAAVPFAHSSFLPTFLLTGTAAQPLLQYSTQSILFAIDASILSQLCSLPPPMLPVLADPLRSVRAPAPAVAAPARALASYRIDRLRRRPGRAIPRRRLVLEDDDVLLGAQGACRLVCVEQLYRFEEL</sequence>
<feature type="signal peptide" evidence="1">
    <location>
        <begin position="1"/>
        <end position="18"/>
    </location>
</feature>
<evidence type="ECO:0000313" key="3">
    <source>
        <dbReference type="Proteomes" id="UP000813444"/>
    </source>
</evidence>
<keyword evidence="1" id="KW-0732">Signal</keyword>
<proteinExistence type="predicted"/>
<dbReference type="EMBL" id="JAGPNK010000009">
    <property type="protein sequence ID" value="KAH7313846.1"/>
    <property type="molecule type" value="Genomic_DNA"/>
</dbReference>
<comment type="caution">
    <text evidence="2">The sequence shown here is derived from an EMBL/GenBank/DDBJ whole genome shotgun (WGS) entry which is preliminary data.</text>
</comment>